<dbReference type="OrthoDB" id="9797506at2"/>
<evidence type="ECO:0000313" key="2">
    <source>
        <dbReference type="EMBL" id="ABS03104.1"/>
    </source>
</evidence>
<dbReference type="SUPFAM" id="SSF49777">
    <property type="entry name" value="PEBP-like"/>
    <property type="match status" value="1"/>
</dbReference>
<dbReference type="RefSeq" id="WP_011981757.1">
    <property type="nucleotide sequence ID" value="NC_009664.2"/>
</dbReference>
<keyword evidence="3" id="KW-1185">Reference proteome</keyword>
<organism evidence="2 3">
    <name type="scientific">Kineococcus radiotolerans (strain ATCC BAA-149 / DSM 14245 / SRS30216)</name>
    <dbReference type="NCBI Taxonomy" id="266940"/>
    <lineage>
        <taxon>Bacteria</taxon>
        <taxon>Bacillati</taxon>
        <taxon>Actinomycetota</taxon>
        <taxon>Actinomycetes</taxon>
        <taxon>Kineosporiales</taxon>
        <taxon>Kineosporiaceae</taxon>
        <taxon>Kineococcus</taxon>
    </lineage>
</organism>
<comment type="similarity">
    <text evidence="1">Belongs to the UPF0098 family.</text>
</comment>
<dbReference type="InterPro" id="IPR008914">
    <property type="entry name" value="PEBP"/>
</dbReference>
<protein>
    <submittedName>
        <fullName evidence="2">PEBP family protein</fullName>
    </submittedName>
</protein>
<dbReference type="InterPro" id="IPR005247">
    <property type="entry name" value="YbhB_YbcL/LppC-like"/>
</dbReference>
<dbReference type="Proteomes" id="UP000001116">
    <property type="component" value="Chromosome"/>
</dbReference>
<dbReference type="HOGENOM" id="CLU_083918_2_1_11"/>
<dbReference type="PANTHER" id="PTHR30289">
    <property type="entry name" value="UNCHARACTERIZED PROTEIN YBCL-RELATED"/>
    <property type="match status" value="1"/>
</dbReference>
<dbReference type="Pfam" id="PF01161">
    <property type="entry name" value="PBP"/>
    <property type="match status" value="1"/>
</dbReference>
<proteinExistence type="inferred from homology"/>
<gene>
    <name evidence="2" type="ordered locus">Krad_1618</name>
</gene>
<dbReference type="STRING" id="266940.Krad_1618"/>
<dbReference type="CDD" id="cd00865">
    <property type="entry name" value="PEBP_bact_arch"/>
    <property type="match status" value="1"/>
</dbReference>
<evidence type="ECO:0000256" key="1">
    <source>
        <dbReference type="ARBA" id="ARBA00007120"/>
    </source>
</evidence>
<dbReference type="EMBL" id="CP000750">
    <property type="protein sequence ID" value="ABS03104.1"/>
    <property type="molecule type" value="Genomic_DNA"/>
</dbReference>
<dbReference type="eggNOG" id="COG1881">
    <property type="taxonomic scope" value="Bacteria"/>
</dbReference>
<name>A6W8G5_KINRD</name>
<dbReference type="Gene3D" id="3.90.280.10">
    <property type="entry name" value="PEBP-like"/>
    <property type="match status" value="1"/>
</dbReference>
<dbReference type="AlphaFoldDB" id="A6W8G5"/>
<reference evidence="3" key="1">
    <citation type="journal article" date="2008" name="PLoS ONE">
        <title>Survival in nuclear waste, extreme resistance, and potential applications gleaned from the genome sequence of Kineococcus radiotolerans SRS30216.</title>
        <authorList>
            <person name="Bagwell C.E."/>
            <person name="Bhat S."/>
            <person name="Hawkins G.M."/>
            <person name="Smith B.W."/>
            <person name="Biswas T."/>
            <person name="Hoover T.R."/>
            <person name="Saunders E."/>
            <person name="Han C.S."/>
            <person name="Tsodikov O.V."/>
            <person name="Shimkets L.J."/>
        </authorList>
    </citation>
    <scope>NUCLEOTIDE SEQUENCE [LARGE SCALE GENOMIC DNA]</scope>
    <source>
        <strain evidence="3">ATCC BAA-149 / DSM 14245 / SRS30216</strain>
    </source>
</reference>
<evidence type="ECO:0000313" key="3">
    <source>
        <dbReference type="Proteomes" id="UP000001116"/>
    </source>
</evidence>
<accession>A6W8G5</accession>
<dbReference type="InterPro" id="IPR036610">
    <property type="entry name" value="PEBP-like_sf"/>
</dbReference>
<sequence length="171" mass="17833">MNLERPVAPEPYSLLPAVPGFALRSTDVTAGEQMDERHAGGNVSPQLSWDGFPDGTRSFLVNCFDPDAPTPAGFWHWTVVDVPVAVTSLPTGAGSQPAPEGATVLRNDLGTADFTGAAPPPGDHPHRYVFAVHALDVESLGLPATATPTVAAFASLGHVLARATLAPVYSR</sequence>
<dbReference type="PANTHER" id="PTHR30289:SF1">
    <property type="entry name" value="PEBP (PHOSPHATIDYLETHANOLAMINE-BINDING PROTEIN) FAMILY PROTEIN"/>
    <property type="match status" value="1"/>
</dbReference>
<dbReference type="NCBIfam" id="TIGR00481">
    <property type="entry name" value="YbhB/YbcL family Raf kinase inhibitor-like protein"/>
    <property type="match status" value="1"/>
</dbReference>
<dbReference type="KEGG" id="kra:Krad_1618"/>